<dbReference type="EMBL" id="BFAA01032217">
    <property type="protein sequence ID" value="GCB83393.1"/>
    <property type="molecule type" value="Genomic_DNA"/>
</dbReference>
<reference evidence="6 7" key="1">
    <citation type="journal article" date="2018" name="Nat. Ecol. Evol.">
        <title>Shark genomes provide insights into elasmobranch evolution and the origin of vertebrates.</title>
        <authorList>
            <person name="Hara Y"/>
            <person name="Yamaguchi K"/>
            <person name="Onimaru K"/>
            <person name="Kadota M"/>
            <person name="Koyanagi M"/>
            <person name="Keeley SD"/>
            <person name="Tatsumi K"/>
            <person name="Tanaka K"/>
            <person name="Motone F"/>
            <person name="Kageyama Y"/>
            <person name="Nozu R"/>
            <person name="Adachi N"/>
            <person name="Nishimura O"/>
            <person name="Nakagawa R"/>
            <person name="Tanegashima C"/>
            <person name="Kiyatake I"/>
            <person name="Matsumoto R"/>
            <person name="Murakumo K"/>
            <person name="Nishida K"/>
            <person name="Terakita A"/>
            <person name="Kuratani S"/>
            <person name="Sato K"/>
            <person name="Hyodo S Kuraku.S."/>
        </authorList>
    </citation>
    <scope>NUCLEOTIDE SEQUENCE [LARGE SCALE GENOMIC DNA]</scope>
</reference>
<dbReference type="AlphaFoldDB" id="A0A401QDF1"/>
<dbReference type="Pfam" id="PF23105">
    <property type="entry name" value="EGF_integrin"/>
    <property type="match status" value="1"/>
</dbReference>
<protein>
    <recommendedName>
        <fullName evidence="5">Integrin beta epidermal growth factor-like domain-containing protein</fullName>
    </recommendedName>
</protein>
<dbReference type="InterPro" id="IPR057073">
    <property type="entry name" value="EGF_integrin_2"/>
</dbReference>
<dbReference type="FunFam" id="2.10.25.10:FF:000249">
    <property type="entry name" value="Integrin subunit beta like 1"/>
    <property type="match status" value="1"/>
</dbReference>
<evidence type="ECO:0000256" key="2">
    <source>
        <dbReference type="ARBA" id="ARBA00022729"/>
    </source>
</evidence>
<evidence type="ECO:0000313" key="6">
    <source>
        <dbReference type="EMBL" id="GCB83393.1"/>
    </source>
</evidence>
<keyword evidence="3" id="KW-0677">Repeat</keyword>
<dbReference type="InterPro" id="IPR057243">
    <property type="entry name" value="Integrin_I-EGF_CS"/>
</dbReference>
<dbReference type="Proteomes" id="UP000288216">
    <property type="component" value="Unassembled WGS sequence"/>
</dbReference>
<proteinExistence type="predicted"/>
<sequence length="60" mass="6687">MSEGRSRRHCESFNGIMCSGKGSCHCGKCMCGSPQQWYISGEFCECDDRDCDKHEGVICT</sequence>
<comment type="caution">
    <text evidence="6">The sequence shown here is derived from an EMBL/GenBank/DDBJ whole genome shotgun (WGS) entry which is preliminary data.</text>
</comment>
<evidence type="ECO:0000313" key="7">
    <source>
        <dbReference type="Proteomes" id="UP000288216"/>
    </source>
</evidence>
<dbReference type="Gene3D" id="2.10.25.10">
    <property type="entry name" value="Laminin"/>
    <property type="match status" value="1"/>
</dbReference>
<dbReference type="PROSITE" id="PS00243">
    <property type="entry name" value="I_EGF_1"/>
    <property type="match status" value="1"/>
</dbReference>
<keyword evidence="2" id="KW-0732">Signal</keyword>
<gene>
    <name evidence="6" type="ORF">scyTo_0023673</name>
</gene>
<evidence type="ECO:0000256" key="4">
    <source>
        <dbReference type="ARBA" id="ARBA00023157"/>
    </source>
</evidence>
<feature type="non-terminal residue" evidence="6">
    <location>
        <position position="60"/>
    </location>
</feature>
<evidence type="ECO:0000259" key="5">
    <source>
        <dbReference type="Pfam" id="PF23105"/>
    </source>
</evidence>
<evidence type="ECO:0000256" key="1">
    <source>
        <dbReference type="ARBA" id="ARBA00022536"/>
    </source>
</evidence>
<keyword evidence="1" id="KW-0245">EGF-like domain</keyword>
<evidence type="ECO:0000256" key="3">
    <source>
        <dbReference type="ARBA" id="ARBA00022737"/>
    </source>
</evidence>
<keyword evidence="7" id="KW-1185">Reference proteome</keyword>
<accession>A0A401QDF1</accession>
<name>A0A401QDF1_SCYTO</name>
<dbReference type="SUPFAM" id="SSF57196">
    <property type="entry name" value="EGF/Laminin"/>
    <property type="match status" value="1"/>
</dbReference>
<organism evidence="6 7">
    <name type="scientific">Scyliorhinus torazame</name>
    <name type="common">Cloudy catshark</name>
    <name type="synonym">Catulus torazame</name>
    <dbReference type="NCBI Taxonomy" id="75743"/>
    <lineage>
        <taxon>Eukaryota</taxon>
        <taxon>Metazoa</taxon>
        <taxon>Chordata</taxon>
        <taxon>Craniata</taxon>
        <taxon>Vertebrata</taxon>
        <taxon>Chondrichthyes</taxon>
        <taxon>Elasmobranchii</taxon>
        <taxon>Galeomorphii</taxon>
        <taxon>Galeoidea</taxon>
        <taxon>Carcharhiniformes</taxon>
        <taxon>Scyliorhinidae</taxon>
        <taxon>Scyliorhinus</taxon>
    </lineage>
</organism>
<keyword evidence="4" id="KW-1015">Disulfide bond</keyword>
<dbReference type="STRING" id="75743.A0A401QDF1"/>
<feature type="domain" description="Integrin beta epidermal growth factor-like" evidence="5">
    <location>
        <begin position="9"/>
        <end position="45"/>
    </location>
</feature>